<feature type="transmembrane region" description="Helical" evidence="2">
    <location>
        <begin position="46"/>
        <end position="65"/>
    </location>
</feature>
<keyword evidence="2" id="KW-0472">Membrane</keyword>
<gene>
    <name evidence="4" type="ORF">SAMN05660860_01838</name>
</gene>
<feature type="compositionally biased region" description="Basic and acidic residues" evidence="1">
    <location>
        <begin position="228"/>
        <end position="241"/>
    </location>
</feature>
<keyword evidence="4" id="KW-0540">Nuclease</keyword>
<evidence type="ECO:0000256" key="2">
    <source>
        <dbReference type="SAM" id="Phobius"/>
    </source>
</evidence>
<feature type="compositionally biased region" description="Acidic residues" evidence="1">
    <location>
        <begin position="364"/>
        <end position="380"/>
    </location>
</feature>
<feature type="compositionally biased region" description="Acidic residues" evidence="1">
    <location>
        <begin position="242"/>
        <end position="253"/>
    </location>
</feature>
<dbReference type="GO" id="GO:0004519">
    <property type="term" value="F:endonuclease activity"/>
    <property type="evidence" value="ECO:0007669"/>
    <property type="project" value="UniProtKB-KW"/>
</dbReference>
<organism evidence="4 5">
    <name type="scientific">Geoalkalibacter ferrihydriticus</name>
    <dbReference type="NCBI Taxonomy" id="392333"/>
    <lineage>
        <taxon>Bacteria</taxon>
        <taxon>Pseudomonadati</taxon>
        <taxon>Thermodesulfobacteriota</taxon>
        <taxon>Desulfuromonadia</taxon>
        <taxon>Desulfuromonadales</taxon>
        <taxon>Geoalkalibacteraceae</taxon>
        <taxon>Geoalkalibacter</taxon>
    </lineage>
</organism>
<proteinExistence type="predicted"/>
<keyword evidence="4" id="KW-0255">Endonuclease</keyword>
<feature type="region of interest" description="Disordered" evidence="1">
    <location>
        <begin position="220"/>
        <end position="255"/>
    </location>
</feature>
<reference evidence="4 5" key="1">
    <citation type="submission" date="2016-10" db="EMBL/GenBank/DDBJ databases">
        <authorList>
            <person name="de Groot N.N."/>
        </authorList>
    </citation>
    <scope>NUCLEOTIDE SEQUENCE [LARGE SCALE GENOMIC DNA]</scope>
    <source>
        <strain evidence="4 5">DSM 17813</strain>
    </source>
</reference>
<dbReference type="GO" id="GO:0004527">
    <property type="term" value="F:exonuclease activity"/>
    <property type="evidence" value="ECO:0007669"/>
    <property type="project" value="UniProtKB-KW"/>
</dbReference>
<dbReference type="Proteomes" id="UP000182146">
    <property type="component" value="Unassembled WGS sequence"/>
</dbReference>
<dbReference type="Gene3D" id="3.60.10.10">
    <property type="entry name" value="Endonuclease/exonuclease/phosphatase"/>
    <property type="match status" value="1"/>
</dbReference>
<keyword evidence="2" id="KW-0812">Transmembrane</keyword>
<protein>
    <submittedName>
        <fullName evidence="4">Uncharacterized conserved protein YafD, endonuclease/exonuclease/phosphatase (EEP) superfamily</fullName>
    </submittedName>
</protein>
<accession>A0A1G9Q6B7</accession>
<dbReference type="SUPFAM" id="SSF56219">
    <property type="entry name" value="DNase I-like"/>
    <property type="match status" value="1"/>
</dbReference>
<keyword evidence="2" id="KW-1133">Transmembrane helix</keyword>
<feature type="domain" description="Endonuclease/exonuclease/phosphatase" evidence="3">
    <location>
        <begin position="121"/>
        <end position="348"/>
    </location>
</feature>
<keyword evidence="4" id="KW-0378">Hydrolase</keyword>
<dbReference type="STRING" id="392333.SAMN05660860_01838"/>
<evidence type="ECO:0000256" key="1">
    <source>
        <dbReference type="SAM" id="MobiDB-lite"/>
    </source>
</evidence>
<evidence type="ECO:0000313" key="4">
    <source>
        <dbReference type="EMBL" id="SDM06592.1"/>
    </source>
</evidence>
<dbReference type="RefSeq" id="WP_161807404.1">
    <property type="nucleotide sequence ID" value="NZ_FNGU01000003.1"/>
</dbReference>
<feature type="transmembrane region" description="Helical" evidence="2">
    <location>
        <begin position="12"/>
        <end position="34"/>
    </location>
</feature>
<name>A0A1G9Q6B7_9BACT</name>
<feature type="region of interest" description="Disordered" evidence="1">
    <location>
        <begin position="362"/>
        <end position="389"/>
    </location>
</feature>
<dbReference type="EMBL" id="FNGU01000003">
    <property type="protein sequence ID" value="SDM06592.1"/>
    <property type="molecule type" value="Genomic_DNA"/>
</dbReference>
<evidence type="ECO:0000259" key="3">
    <source>
        <dbReference type="Pfam" id="PF03372"/>
    </source>
</evidence>
<feature type="transmembrane region" description="Helical" evidence="2">
    <location>
        <begin position="77"/>
        <end position="99"/>
    </location>
</feature>
<dbReference type="InterPro" id="IPR036691">
    <property type="entry name" value="Endo/exonu/phosph_ase_sf"/>
</dbReference>
<dbReference type="OrthoDB" id="9796594at2"/>
<sequence length="389" mass="43945">MSIIPKRKTSHFFCRVAVGLLSLALVFGTAVPLFRSDAWWIRIFDFPRIQIAVLLGLTLAGYVALRSYGRLRPWEYALAAVVGLALVWQLISIAPYTAFYPREMSDSHAEDDSNRISLLIYNVLYDNREVAALRNLIRDNDPDIILLSEPTQWWLEQLDGLEDDYPYTLLHPQENHYGKLLYSRLELVNPEIRFLIEPEIPSLRSQVRLRSGTLVTLYGVHPRPPGAKRPEGEEDGGAKNDEGDEAEDGEREDTDMRDAELLLVAKEVSELGDVPVIVAGDFNDVAWSHTTHLFQRIGGLLDPRVGRGFINTFDTRSRLMRYPLDHVFASKHFLLVELRRLPDIGSDHFPMLVVLDYDPGVAAADEEPQPDAGDEQEADEVIDKGKSNG</sequence>
<dbReference type="AlphaFoldDB" id="A0A1G9Q6B7"/>
<dbReference type="Pfam" id="PF03372">
    <property type="entry name" value="Exo_endo_phos"/>
    <property type="match status" value="1"/>
</dbReference>
<evidence type="ECO:0000313" key="5">
    <source>
        <dbReference type="Proteomes" id="UP000182146"/>
    </source>
</evidence>
<dbReference type="InterPro" id="IPR005135">
    <property type="entry name" value="Endo/exonuclease/phosphatase"/>
</dbReference>
<keyword evidence="4" id="KW-0269">Exonuclease</keyword>